<evidence type="ECO:0000256" key="1">
    <source>
        <dbReference type="SAM" id="Phobius"/>
    </source>
</evidence>
<dbReference type="STRING" id="655355.SAMN05216283_11059"/>
<keyword evidence="1" id="KW-1133">Transmembrane helix</keyword>
<feature type="transmembrane region" description="Helical" evidence="1">
    <location>
        <begin position="7"/>
        <end position="27"/>
    </location>
</feature>
<dbReference type="InterPro" id="IPR053143">
    <property type="entry name" value="Arylsulfate_ST"/>
</dbReference>
<organism evidence="2 3">
    <name type="scientific">Sunxiuqinia elliptica</name>
    <dbReference type="NCBI Taxonomy" id="655355"/>
    <lineage>
        <taxon>Bacteria</taxon>
        <taxon>Pseudomonadati</taxon>
        <taxon>Bacteroidota</taxon>
        <taxon>Bacteroidia</taxon>
        <taxon>Marinilabiliales</taxon>
        <taxon>Prolixibacteraceae</taxon>
        <taxon>Sunxiuqinia</taxon>
    </lineage>
</organism>
<evidence type="ECO:0000313" key="2">
    <source>
        <dbReference type="EMBL" id="SFF59418.1"/>
    </source>
</evidence>
<keyword evidence="1" id="KW-0472">Membrane</keyword>
<gene>
    <name evidence="2" type="ORF">SAMN05216283_11059</name>
</gene>
<dbReference type="PANTHER" id="PTHR35340:SF5">
    <property type="entry name" value="ASST-DOMAIN-CONTAINING PROTEIN"/>
    <property type="match status" value="1"/>
</dbReference>
<dbReference type="InterPro" id="IPR010262">
    <property type="entry name" value="Arylsulfotransferase_bact"/>
</dbReference>
<dbReference type="GO" id="GO:0004062">
    <property type="term" value="F:aryl sulfotransferase activity"/>
    <property type="evidence" value="ECO:0007669"/>
    <property type="project" value="InterPro"/>
</dbReference>
<dbReference type="Proteomes" id="UP000198964">
    <property type="component" value="Unassembled WGS sequence"/>
</dbReference>
<dbReference type="AlphaFoldDB" id="A0A1I2JZG4"/>
<keyword evidence="2" id="KW-0808">Transferase</keyword>
<proteinExistence type="predicted"/>
<dbReference type="Gene3D" id="2.130.10.10">
    <property type="entry name" value="YVTN repeat-like/Quinoprotein amine dehydrogenase"/>
    <property type="match status" value="1"/>
</dbReference>
<name>A0A1I2JZG4_9BACT</name>
<protein>
    <submittedName>
        <fullName evidence="2">Arylsulfotransferase (ASST)</fullName>
    </submittedName>
</protein>
<keyword evidence="3" id="KW-1185">Reference proteome</keyword>
<keyword evidence="1" id="KW-0812">Transmembrane</keyword>
<evidence type="ECO:0000313" key="3">
    <source>
        <dbReference type="Proteomes" id="UP000198964"/>
    </source>
</evidence>
<dbReference type="Pfam" id="PF05935">
    <property type="entry name" value="Arylsulfotrans"/>
    <property type="match status" value="1"/>
</dbReference>
<dbReference type="RefSeq" id="WP_093920927.1">
    <property type="nucleotide sequence ID" value="NZ_FONW01000010.1"/>
</dbReference>
<dbReference type="InterPro" id="IPR015943">
    <property type="entry name" value="WD40/YVTN_repeat-like_dom_sf"/>
</dbReference>
<dbReference type="EMBL" id="FONW01000010">
    <property type="protein sequence ID" value="SFF59418.1"/>
    <property type="molecule type" value="Genomic_DNA"/>
</dbReference>
<reference evidence="2 3" key="1">
    <citation type="submission" date="2016-10" db="EMBL/GenBank/DDBJ databases">
        <authorList>
            <person name="de Groot N.N."/>
        </authorList>
    </citation>
    <scope>NUCLEOTIDE SEQUENCE [LARGE SCALE GENOMIC DNA]</scope>
    <source>
        <strain evidence="2 3">CGMCC 1.9156</strain>
    </source>
</reference>
<dbReference type="SUPFAM" id="SSF63829">
    <property type="entry name" value="Calcium-dependent phosphotriesterase"/>
    <property type="match status" value="1"/>
</dbReference>
<accession>A0A1I2JZG4</accession>
<dbReference type="PANTHER" id="PTHR35340">
    <property type="entry name" value="PQQ ENZYME REPEAT PROTEIN-RELATED"/>
    <property type="match status" value="1"/>
</dbReference>
<sequence length="496" mass="57464">MKRKNRIWIGAGVVFLVILIGAFRIWYVQSISIKSIKLTSPHNYAFQEKVDVELSRPASLYVRYWKKGEQEKYRTKPTAKAIKHSVDLLLLDTNSEYEYQVVIDRYINSNSKVLSFQTREQSPWLDINWMLDSRPHDPEAFGDGLLMICYARMPGYIALVDHQGAIRWHWQVDDIGVRAATLTPRGTILAMLRPPKKDVIDDKPKEHRKILEEIQKPMRRGKIGFAGGTAMAEIDLTGKIRWRTSLQGKVEKDLIHHDIRMDENNNIHTLYRTEKLYSHEVDGQSVRDTLVGDGIVVLDTLGNEIWKWSVWDHWDLEKDSLLDEFGYDRFHMNALNFDRDGNYLLSVAMEDQIWKVNAQTGEVMWKFGKNGDFKMDPSALFSFQHAIHVNAEGDYMLFDNNLFREESRALSFKLDTLTMTATTKINAPLPTEKYTSRMGNAYLLDNGNLLQTSSKTGSVLITDRAGEILWELDSPYVPYRMEYLPASCWNNYFTQE</sequence>